<gene>
    <name evidence="4" type="ORF">TPA0910_84940</name>
</gene>
<dbReference type="InterPro" id="IPR013785">
    <property type="entry name" value="Aldolase_TIM"/>
</dbReference>
<keyword evidence="5" id="KW-1185">Reference proteome</keyword>
<evidence type="ECO:0000313" key="5">
    <source>
        <dbReference type="Proteomes" id="UP001054854"/>
    </source>
</evidence>
<keyword evidence="3" id="KW-0560">Oxidoreductase</keyword>
<keyword evidence="1" id="KW-0285">Flavoprotein</keyword>
<dbReference type="GO" id="GO:0051213">
    <property type="term" value="F:dioxygenase activity"/>
    <property type="evidence" value="ECO:0007669"/>
    <property type="project" value="UniProtKB-KW"/>
</dbReference>
<dbReference type="Proteomes" id="UP001054854">
    <property type="component" value="Unassembled WGS sequence"/>
</dbReference>
<keyword evidence="4" id="KW-0223">Dioxygenase</keyword>
<evidence type="ECO:0000256" key="3">
    <source>
        <dbReference type="ARBA" id="ARBA00023002"/>
    </source>
</evidence>
<dbReference type="CDD" id="cd04730">
    <property type="entry name" value="NPD_like"/>
    <property type="match status" value="1"/>
</dbReference>
<dbReference type="Pfam" id="PF03060">
    <property type="entry name" value="NMO"/>
    <property type="match status" value="2"/>
</dbReference>
<dbReference type="RefSeq" id="WP_236259771.1">
    <property type="nucleotide sequence ID" value="NZ_BNEK01000005.1"/>
</dbReference>
<evidence type="ECO:0000256" key="2">
    <source>
        <dbReference type="ARBA" id="ARBA00022643"/>
    </source>
</evidence>
<comment type="caution">
    <text evidence="4">The sequence shown here is derived from an EMBL/GenBank/DDBJ whole genome shotgun (WGS) entry which is preliminary data.</text>
</comment>
<dbReference type="InterPro" id="IPR004136">
    <property type="entry name" value="NMO"/>
</dbReference>
<organism evidence="4 5">
    <name type="scientific">Streptomyces hygroscopicus</name>
    <dbReference type="NCBI Taxonomy" id="1912"/>
    <lineage>
        <taxon>Bacteria</taxon>
        <taxon>Bacillati</taxon>
        <taxon>Actinomycetota</taxon>
        <taxon>Actinomycetes</taxon>
        <taxon>Kitasatosporales</taxon>
        <taxon>Streptomycetaceae</taxon>
        <taxon>Streptomyces</taxon>
        <taxon>Streptomyces violaceusniger group</taxon>
    </lineage>
</organism>
<name>A0ABQ3UEM4_STRHY</name>
<accession>A0ABQ3UEM4</accession>
<keyword evidence="2" id="KW-0288">FMN</keyword>
<evidence type="ECO:0000313" key="4">
    <source>
        <dbReference type="EMBL" id="GHJ34061.1"/>
    </source>
</evidence>
<reference evidence="4" key="1">
    <citation type="submission" date="2024-05" db="EMBL/GenBank/DDBJ databases">
        <title>Whole genome shotgun sequence of Streptomyces hygroscopicus NBRC 113678.</title>
        <authorList>
            <person name="Komaki H."/>
            <person name="Tamura T."/>
        </authorList>
    </citation>
    <scope>NUCLEOTIDE SEQUENCE</scope>
    <source>
        <strain evidence="4">N11-34</strain>
    </source>
</reference>
<dbReference type="PANTHER" id="PTHR32332">
    <property type="entry name" value="2-NITROPROPANE DIOXYGENASE"/>
    <property type="match status" value="1"/>
</dbReference>
<proteinExistence type="predicted"/>
<dbReference type="PANTHER" id="PTHR32332:SF31">
    <property type="entry name" value="2-NITROPROPANE DIOXYGENASE FAMILY, PUTATIVE (AFU_ORTHOLOGUE AFUA_2G09850)-RELATED"/>
    <property type="match status" value="1"/>
</dbReference>
<protein>
    <submittedName>
        <fullName evidence="4">Hypothetical 2-nitropropane dioxygenase</fullName>
    </submittedName>
</protein>
<dbReference type="Gene3D" id="3.20.20.70">
    <property type="entry name" value="Aldolase class I"/>
    <property type="match status" value="1"/>
</dbReference>
<dbReference type="EMBL" id="BNEK01000005">
    <property type="protein sequence ID" value="GHJ34061.1"/>
    <property type="molecule type" value="Genomic_DNA"/>
</dbReference>
<evidence type="ECO:0000256" key="1">
    <source>
        <dbReference type="ARBA" id="ARBA00022630"/>
    </source>
</evidence>
<sequence length="328" mass="34240">MLTTRLTHVFGIEHPVVLAPMDLVSGARLATAVTTAGGLGMIGGGYGDGEWLKREFAAAAGTRVGCGFITWSLARNPELLDIALEHRPAAVMLSFGDPAPFAGRVRAAAVPLLCQVHTLDQARQALDAGADVVVAQGGEAGGHGVGTRSTFTLIPDVADLIAARSPDTLLLGAGGVADGRGLAGALALGADGVLVGTRFWATEEAVVSARAHARAVAADGDETIRTSVYDIVRSYDWPVEYNGRVLRNRFIDRWHGREADLATHLAEAAAAFKHAVSQQDYDIANMIVGEGVGLIRQILPAGEVVRRMAQDAAARLGEWAPRTAAVSA</sequence>
<dbReference type="SUPFAM" id="SSF51412">
    <property type="entry name" value="Inosine monophosphate dehydrogenase (IMPDH)"/>
    <property type="match status" value="1"/>
</dbReference>